<dbReference type="Pfam" id="PF01571">
    <property type="entry name" value="GCV_T"/>
    <property type="match status" value="1"/>
</dbReference>
<dbReference type="GO" id="GO:0004047">
    <property type="term" value="F:aminomethyltransferase activity"/>
    <property type="evidence" value="ECO:0007669"/>
    <property type="project" value="UniProtKB-EC"/>
</dbReference>
<keyword evidence="4" id="KW-0808">Transferase</keyword>
<gene>
    <name evidence="10" type="ORF">C1SCF055_LOCUS7771</name>
</gene>
<dbReference type="InterPro" id="IPR006223">
    <property type="entry name" value="GcvT"/>
</dbReference>
<dbReference type="PANTHER" id="PTHR43757">
    <property type="entry name" value="AMINOMETHYLTRANSFERASE"/>
    <property type="match status" value="1"/>
</dbReference>
<reference evidence="10" key="1">
    <citation type="submission" date="2022-10" db="EMBL/GenBank/DDBJ databases">
        <authorList>
            <person name="Chen Y."/>
            <person name="Dougan E. K."/>
            <person name="Chan C."/>
            <person name="Rhodes N."/>
            <person name="Thang M."/>
        </authorList>
    </citation>
    <scope>NUCLEOTIDE SEQUENCE</scope>
</reference>
<accession>A0A9P1BUR0</accession>
<dbReference type="InterPro" id="IPR027266">
    <property type="entry name" value="TrmE/GcvT-like"/>
</dbReference>
<comment type="similarity">
    <text evidence="1">Belongs to the GcvT family.</text>
</comment>
<evidence type="ECO:0000256" key="4">
    <source>
        <dbReference type="ARBA" id="ARBA00022679"/>
    </source>
</evidence>
<dbReference type="OrthoDB" id="10263536at2759"/>
<sequence>MATSAPLLGAEKKKGGHSKASIFYGADEYLEELKKKYAHDHEIAALKNLLPGEGDPNAAGVAASQDKMLKVEKNNENRSLKTNRLFPTANKPDPMPQNLAFLFTKITPEQMIYMWNVLTAIFVTQVLMVIGYCAALATFPEYWWTCTLLFGLPFSYIAIQQIYIDHDVMHGATFPVYDFQKFLTHSFADFFSLPWEEFVLEHNRHHASTVDLLIQGEFGWDPEEFHYALQQWAGPFSTNWYKYILTVPWIPVIHFFGLNDTGSLFALEWWMHFPDEGAGGKCNKDFWNKWVPRRLKHNAFVLSLWACVWLLGTYPLGRPLSEGWRFMFTVSFFARIGFSAAWMFITNFTHSLPWNEFLAQDPGRTWPVLHNIMALVLGGKHRWNEMLFHDVHHAFPNAVGTLSQRGRFHGWEKVHDAAAEVLHRGLWKPNGDEETQMQKTQKKRSLMMKQNKTGLLRRAEEDSAAERQTKTTKATMAVWRVARHLGSTQGWQRAARNFSTDLKRTLTYEEHLKEGGKMVDFAGYGMPVQYEAKGSKHALSIIDSTKWTRESASLFDVSHMCSIRWTGKDAFDFVERVTTADVYGLPPMTGSLSVITNERGGVIDDTLVTKCNSKEHGEHVYQVVNAGCAPKDLKHFDEQLGKFGGDVKMEVMWDNRGLFAIQGPKAAEVLQRLSPSTDLKSVPFGQCLWMTLEGAECLVSRCGYTGEDGFEVFVPGSAAVPVWQLLSSQAEVRLAGLGARDSLRLEAGLCLYGHELDEDTTPSEAGLSWVVPKARREGAKNKFIGSEEILAQLADKSRYKRLRAGLMPASGPPAREGADIETLDGQVVGTVTSGSMSPCLKKNISIGYINKPHNKQGTDLQVVVRGKRYPAKVVKMPFVPTKYYKP</sequence>
<protein>
    <recommendedName>
        <fullName evidence="2">aminomethyltransferase</fullName>
        <ecNumber evidence="2">2.1.2.10</ecNumber>
    </recommendedName>
    <alternativeName>
        <fullName evidence="5">Glycine cleavage system T protein</fullName>
    </alternativeName>
</protein>
<evidence type="ECO:0000256" key="5">
    <source>
        <dbReference type="ARBA" id="ARBA00031395"/>
    </source>
</evidence>
<evidence type="ECO:0000256" key="7">
    <source>
        <dbReference type="SAM" id="Phobius"/>
    </source>
</evidence>
<keyword evidence="3" id="KW-0032">Aminotransferase</keyword>
<dbReference type="Gene3D" id="3.30.1360.120">
    <property type="entry name" value="Probable tRNA modification gtpase trme, domain 1"/>
    <property type="match status" value="1"/>
</dbReference>
<dbReference type="PANTHER" id="PTHR43757:SF2">
    <property type="entry name" value="AMINOMETHYLTRANSFERASE, MITOCHONDRIAL"/>
    <property type="match status" value="1"/>
</dbReference>
<evidence type="ECO:0000313" key="12">
    <source>
        <dbReference type="Proteomes" id="UP001152797"/>
    </source>
</evidence>
<dbReference type="AlphaFoldDB" id="A0A9P1BUR0"/>
<dbReference type="InterPro" id="IPR013977">
    <property type="entry name" value="GcvT_C"/>
</dbReference>
<keyword evidence="7" id="KW-0472">Membrane</keyword>
<dbReference type="EC" id="2.1.2.10" evidence="2"/>
<feature type="transmembrane region" description="Helical" evidence="7">
    <location>
        <begin position="112"/>
        <end position="130"/>
    </location>
</feature>
<dbReference type="EMBL" id="CAMXCT010000516">
    <property type="protein sequence ID" value="CAI3979845.1"/>
    <property type="molecule type" value="Genomic_DNA"/>
</dbReference>
<comment type="catalytic activity">
    <reaction evidence="6">
        <text>N(6)-[(R)-S(8)-aminomethyldihydrolipoyl]-L-lysyl-[protein] + (6S)-5,6,7,8-tetrahydrofolate = N(6)-[(R)-dihydrolipoyl]-L-lysyl-[protein] + (6R)-5,10-methylene-5,6,7,8-tetrahydrofolate + NH4(+)</text>
        <dbReference type="Rhea" id="RHEA:16945"/>
        <dbReference type="Rhea" id="RHEA-COMP:10475"/>
        <dbReference type="Rhea" id="RHEA-COMP:10492"/>
        <dbReference type="ChEBI" id="CHEBI:15636"/>
        <dbReference type="ChEBI" id="CHEBI:28938"/>
        <dbReference type="ChEBI" id="CHEBI:57453"/>
        <dbReference type="ChEBI" id="CHEBI:83100"/>
        <dbReference type="ChEBI" id="CHEBI:83143"/>
        <dbReference type="EC" id="2.1.2.10"/>
    </reaction>
</comment>
<evidence type="ECO:0000313" key="10">
    <source>
        <dbReference type="EMBL" id="CAI3979845.1"/>
    </source>
</evidence>
<feature type="transmembrane region" description="Helical" evidence="7">
    <location>
        <begin position="142"/>
        <end position="159"/>
    </location>
</feature>
<evidence type="ECO:0000259" key="9">
    <source>
        <dbReference type="Pfam" id="PF08669"/>
    </source>
</evidence>
<dbReference type="NCBIfam" id="NF001567">
    <property type="entry name" value="PRK00389.1"/>
    <property type="match status" value="1"/>
</dbReference>
<evidence type="ECO:0000256" key="6">
    <source>
        <dbReference type="ARBA" id="ARBA00047665"/>
    </source>
</evidence>
<dbReference type="EMBL" id="CAMXCT020000516">
    <property type="protein sequence ID" value="CAL1133220.1"/>
    <property type="molecule type" value="Genomic_DNA"/>
</dbReference>
<dbReference type="EMBL" id="CAMXCT030000516">
    <property type="protein sequence ID" value="CAL4767157.1"/>
    <property type="molecule type" value="Genomic_DNA"/>
</dbReference>
<dbReference type="SUPFAM" id="SSF103025">
    <property type="entry name" value="Folate-binding domain"/>
    <property type="match status" value="1"/>
</dbReference>
<dbReference type="SUPFAM" id="SSF101790">
    <property type="entry name" value="Aminomethyltransferase beta-barrel domain"/>
    <property type="match status" value="1"/>
</dbReference>
<evidence type="ECO:0000259" key="8">
    <source>
        <dbReference type="Pfam" id="PF01571"/>
    </source>
</evidence>
<evidence type="ECO:0000313" key="11">
    <source>
        <dbReference type="EMBL" id="CAL4767157.1"/>
    </source>
</evidence>
<dbReference type="Proteomes" id="UP001152797">
    <property type="component" value="Unassembled WGS sequence"/>
</dbReference>
<proteinExistence type="inferred from homology"/>
<name>A0A9P1BUR0_9DINO</name>
<dbReference type="InterPro" id="IPR028896">
    <property type="entry name" value="GcvT/YgfZ/DmdA"/>
</dbReference>
<dbReference type="InterPro" id="IPR006222">
    <property type="entry name" value="GCVT_N"/>
</dbReference>
<feature type="domain" description="GCVT N-terminal" evidence="8">
    <location>
        <begin position="508"/>
        <end position="773"/>
    </location>
</feature>
<keyword evidence="12" id="KW-1185">Reference proteome</keyword>
<dbReference type="InterPro" id="IPR029043">
    <property type="entry name" value="GcvT/YgfZ_C"/>
</dbReference>
<feature type="domain" description="Aminomethyltransferase C-terminal" evidence="9">
    <location>
        <begin position="804"/>
        <end position="879"/>
    </location>
</feature>
<dbReference type="GO" id="GO:0006546">
    <property type="term" value="P:glycine catabolic process"/>
    <property type="evidence" value="ECO:0007669"/>
    <property type="project" value="InterPro"/>
</dbReference>
<evidence type="ECO:0000256" key="1">
    <source>
        <dbReference type="ARBA" id="ARBA00008609"/>
    </source>
</evidence>
<reference evidence="11 12" key="2">
    <citation type="submission" date="2024-05" db="EMBL/GenBank/DDBJ databases">
        <authorList>
            <person name="Chen Y."/>
            <person name="Shah S."/>
            <person name="Dougan E. K."/>
            <person name="Thang M."/>
            <person name="Chan C."/>
        </authorList>
    </citation>
    <scope>NUCLEOTIDE SEQUENCE [LARGE SCALE GENOMIC DNA]</scope>
</reference>
<dbReference type="NCBIfam" id="TIGR00528">
    <property type="entry name" value="gcvT"/>
    <property type="match status" value="1"/>
</dbReference>
<dbReference type="GO" id="GO:0005960">
    <property type="term" value="C:glycine cleavage complex"/>
    <property type="evidence" value="ECO:0007669"/>
    <property type="project" value="InterPro"/>
</dbReference>
<evidence type="ECO:0000256" key="3">
    <source>
        <dbReference type="ARBA" id="ARBA00022576"/>
    </source>
</evidence>
<dbReference type="Pfam" id="PF08669">
    <property type="entry name" value="GCV_T_C"/>
    <property type="match status" value="1"/>
</dbReference>
<keyword evidence="7" id="KW-0812">Transmembrane</keyword>
<organism evidence="10">
    <name type="scientific">Cladocopium goreaui</name>
    <dbReference type="NCBI Taxonomy" id="2562237"/>
    <lineage>
        <taxon>Eukaryota</taxon>
        <taxon>Sar</taxon>
        <taxon>Alveolata</taxon>
        <taxon>Dinophyceae</taxon>
        <taxon>Suessiales</taxon>
        <taxon>Symbiodiniaceae</taxon>
        <taxon>Cladocopium</taxon>
    </lineage>
</organism>
<dbReference type="FunFam" id="3.30.70.1400:FF:000001">
    <property type="entry name" value="Aminomethyltransferase"/>
    <property type="match status" value="1"/>
</dbReference>
<keyword evidence="7" id="KW-1133">Transmembrane helix</keyword>
<evidence type="ECO:0000256" key="2">
    <source>
        <dbReference type="ARBA" id="ARBA00012616"/>
    </source>
</evidence>
<comment type="caution">
    <text evidence="10">The sequence shown here is derived from an EMBL/GenBank/DDBJ whole genome shotgun (WGS) entry which is preliminary data.</text>
</comment>
<dbReference type="GO" id="GO:0008483">
    <property type="term" value="F:transaminase activity"/>
    <property type="evidence" value="ECO:0007669"/>
    <property type="project" value="UniProtKB-KW"/>
</dbReference>
<dbReference type="GO" id="GO:0005739">
    <property type="term" value="C:mitochondrion"/>
    <property type="evidence" value="ECO:0007669"/>
    <property type="project" value="TreeGrafter"/>
</dbReference>